<evidence type="ECO:0000256" key="3">
    <source>
        <dbReference type="ARBA" id="ARBA00023172"/>
    </source>
</evidence>
<accession>A0ABQ5TH06</accession>
<evidence type="ECO:0000256" key="2">
    <source>
        <dbReference type="ARBA" id="ARBA00023125"/>
    </source>
</evidence>
<dbReference type="Gene3D" id="1.10.443.10">
    <property type="entry name" value="Intergrase catalytic core"/>
    <property type="match status" value="1"/>
</dbReference>
<keyword evidence="2 4" id="KW-0238">DNA-binding</keyword>
<evidence type="ECO:0000256" key="1">
    <source>
        <dbReference type="ARBA" id="ARBA00008857"/>
    </source>
</evidence>
<dbReference type="PANTHER" id="PTHR30349:SF41">
    <property type="entry name" value="INTEGRASE_RECOMBINASE PROTEIN MJ0367-RELATED"/>
    <property type="match status" value="1"/>
</dbReference>
<gene>
    <name evidence="7" type="ORF">MACH08_19400</name>
</gene>
<evidence type="ECO:0000256" key="4">
    <source>
        <dbReference type="PROSITE-ProRule" id="PRU01248"/>
    </source>
</evidence>
<evidence type="ECO:0008006" key="9">
    <source>
        <dbReference type="Google" id="ProtNLM"/>
    </source>
</evidence>
<dbReference type="RefSeq" id="WP_317958038.1">
    <property type="nucleotide sequence ID" value="NZ_BSKO01000001.1"/>
</dbReference>
<feature type="domain" description="Core-binding (CB)" evidence="6">
    <location>
        <begin position="11"/>
        <end position="96"/>
    </location>
</feature>
<dbReference type="PROSITE" id="PS51898">
    <property type="entry name" value="TYR_RECOMBINASE"/>
    <property type="match status" value="1"/>
</dbReference>
<evidence type="ECO:0000313" key="8">
    <source>
        <dbReference type="Proteomes" id="UP001275436"/>
    </source>
</evidence>
<organism evidence="7 8">
    <name type="scientific">Oceanobacillus kimchii</name>
    <dbReference type="NCBI Taxonomy" id="746691"/>
    <lineage>
        <taxon>Bacteria</taxon>
        <taxon>Bacillati</taxon>
        <taxon>Bacillota</taxon>
        <taxon>Bacilli</taxon>
        <taxon>Bacillales</taxon>
        <taxon>Bacillaceae</taxon>
        <taxon>Oceanobacillus</taxon>
    </lineage>
</organism>
<comment type="caution">
    <text evidence="7">The sequence shown here is derived from an EMBL/GenBank/DDBJ whole genome shotgun (WGS) entry which is preliminary data.</text>
</comment>
<dbReference type="Proteomes" id="UP001275436">
    <property type="component" value="Unassembled WGS sequence"/>
</dbReference>
<sequence>MESLTKFNNIESAYDHIQMWLDGQESENTRINYERSVNKLINYKFKASLEHVQIEQINSLTYVDMKRFRDNLRRTHGASTVNGYMMALYSMFKELSKIQDSQGKYIYTINVDQLRTKTLKVTDVNSAGDISWKEVDQWIEYLKESNVANKERRIAFLELARVTGLRKDALAELSYKDLVRRGDVWQLKSTLKSTTKHVSISNEVAELLESLHKNPKDKQEKILKLSTKSMDRLFSEVLRPEFNIDPERNVTVHSLRGLSIWEAYLASGKDILAAKEHAGHSSIETTYNYIKSRSQTFEQPSLYMGKGMDSKQLTTVNMNDMKKIFDDLSRSAQYEIINKAKNMGLIKKNI</sequence>
<evidence type="ECO:0000313" key="7">
    <source>
        <dbReference type="EMBL" id="GLO66156.1"/>
    </source>
</evidence>
<evidence type="ECO:0000259" key="5">
    <source>
        <dbReference type="PROSITE" id="PS51898"/>
    </source>
</evidence>
<evidence type="ECO:0000259" key="6">
    <source>
        <dbReference type="PROSITE" id="PS51900"/>
    </source>
</evidence>
<dbReference type="InterPro" id="IPR010998">
    <property type="entry name" value="Integrase_recombinase_N"/>
</dbReference>
<reference evidence="7 8" key="1">
    <citation type="submission" date="2023-02" db="EMBL/GenBank/DDBJ databases">
        <title>Oceanobacillus kimchii IFOP_LL358 isolated form Alexandrium catenella lab strain.</title>
        <authorList>
            <person name="Gajardo G."/>
            <person name="Ueki S."/>
            <person name="Maruyama F."/>
        </authorList>
    </citation>
    <scope>NUCLEOTIDE SEQUENCE [LARGE SCALE GENOMIC DNA]</scope>
    <source>
        <strain evidence="7 8">IFOP_LL358</strain>
    </source>
</reference>
<dbReference type="PROSITE" id="PS51900">
    <property type="entry name" value="CB"/>
    <property type="match status" value="1"/>
</dbReference>
<dbReference type="SUPFAM" id="SSF56349">
    <property type="entry name" value="DNA breaking-rejoining enzymes"/>
    <property type="match status" value="1"/>
</dbReference>
<dbReference type="EMBL" id="BSKO01000001">
    <property type="protein sequence ID" value="GLO66156.1"/>
    <property type="molecule type" value="Genomic_DNA"/>
</dbReference>
<feature type="domain" description="Tyr recombinase" evidence="5">
    <location>
        <begin position="120"/>
        <end position="302"/>
    </location>
</feature>
<dbReference type="Gene3D" id="1.10.150.130">
    <property type="match status" value="1"/>
</dbReference>
<proteinExistence type="inferred from homology"/>
<dbReference type="CDD" id="cd00397">
    <property type="entry name" value="DNA_BRE_C"/>
    <property type="match status" value="1"/>
</dbReference>
<comment type="similarity">
    <text evidence="1">Belongs to the 'phage' integrase family.</text>
</comment>
<dbReference type="InterPro" id="IPR002104">
    <property type="entry name" value="Integrase_catalytic"/>
</dbReference>
<dbReference type="InterPro" id="IPR013762">
    <property type="entry name" value="Integrase-like_cat_sf"/>
</dbReference>
<name>A0ABQ5TH06_9BACI</name>
<dbReference type="InterPro" id="IPR044068">
    <property type="entry name" value="CB"/>
</dbReference>
<dbReference type="Pfam" id="PF00589">
    <property type="entry name" value="Phage_integrase"/>
    <property type="match status" value="1"/>
</dbReference>
<dbReference type="InterPro" id="IPR050090">
    <property type="entry name" value="Tyrosine_recombinase_XerCD"/>
</dbReference>
<dbReference type="PANTHER" id="PTHR30349">
    <property type="entry name" value="PHAGE INTEGRASE-RELATED"/>
    <property type="match status" value="1"/>
</dbReference>
<dbReference type="InterPro" id="IPR011010">
    <property type="entry name" value="DNA_brk_join_enz"/>
</dbReference>
<protein>
    <recommendedName>
        <fullName evidence="9">Integrase</fullName>
    </recommendedName>
</protein>
<keyword evidence="8" id="KW-1185">Reference proteome</keyword>
<keyword evidence="3" id="KW-0233">DNA recombination</keyword>